<dbReference type="AlphaFoldDB" id="A0A369MEK2"/>
<comment type="caution">
    <text evidence="9">Lacks conserved residue(s) required for the propagation of feature annotation.</text>
</comment>
<evidence type="ECO:0000313" key="11">
    <source>
        <dbReference type="EMBL" id="RDB69981.1"/>
    </source>
</evidence>
<feature type="transmembrane region" description="Helical" evidence="9">
    <location>
        <begin position="46"/>
        <end position="72"/>
    </location>
</feature>
<dbReference type="PANTHER" id="PTHR43470:SF3">
    <property type="entry name" value="PHOSPHATE TRANSPORT SYSTEM PERMEASE PROTEIN PSTA-RELATED"/>
    <property type="match status" value="1"/>
</dbReference>
<dbReference type="InterPro" id="IPR005672">
    <property type="entry name" value="Phosphate_PstA"/>
</dbReference>
<dbReference type="NCBIfam" id="TIGR00974">
    <property type="entry name" value="3a0107s02c"/>
    <property type="match status" value="1"/>
</dbReference>
<dbReference type="RefSeq" id="WP_114533864.1">
    <property type="nucleotide sequence ID" value="NZ_JADNER010000012.1"/>
</dbReference>
<protein>
    <recommendedName>
        <fullName evidence="9">Phosphate transport system permease protein PstA</fullName>
    </recommendedName>
</protein>
<accession>A0A369MEK2</accession>
<comment type="subcellular location">
    <subcellularLocation>
        <location evidence="2 9">Cell membrane</location>
        <topology evidence="2 9">Multi-pass membrane protein</topology>
    </subcellularLocation>
</comment>
<keyword evidence="7 9" id="KW-1133">Transmembrane helix</keyword>
<comment type="caution">
    <text evidence="11">The sequence shown here is derived from an EMBL/GenBank/DDBJ whole genome shotgun (WGS) entry which is preliminary data.</text>
</comment>
<keyword evidence="5 9" id="KW-1003">Cell membrane</keyword>
<name>A0A369MEK2_EGGLN</name>
<dbReference type="Proteomes" id="UP000253970">
    <property type="component" value="Unassembled WGS sequence"/>
</dbReference>
<dbReference type="Gene3D" id="1.10.3720.10">
    <property type="entry name" value="MetI-like"/>
    <property type="match status" value="1"/>
</dbReference>
<comment type="similarity">
    <text evidence="3 9">Belongs to the binding-protein-dependent transport system permease family. CysTW subfamily.</text>
</comment>
<evidence type="ECO:0000256" key="5">
    <source>
        <dbReference type="ARBA" id="ARBA00022475"/>
    </source>
</evidence>
<keyword evidence="8 9" id="KW-0472">Membrane</keyword>
<evidence type="ECO:0000256" key="1">
    <source>
        <dbReference type="ARBA" id="ARBA00003510"/>
    </source>
</evidence>
<dbReference type="InterPro" id="IPR035906">
    <property type="entry name" value="MetI-like_sf"/>
</dbReference>
<keyword evidence="4" id="KW-0813">Transport</keyword>
<reference evidence="11 12" key="1">
    <citation type="journal article" date="2018" name="Elife">
        <title>Discovery and characterization of a prevalent human gut bacterial enzyme sufficient for the inactivation of a family of plant toxins.</title>
        <authorList>
            <person name="Koppel N."/>
            <person name="Bisanz J.E."/>
            <person name="Pandelia M.E."/>
            <person name="Turnbaugh P.J."/>
            <person name="Balskus E.P."/>
        </authorList>
    </citation>
    <scope>NUCLEOTIDE SEQUENCE [LARGE SCALE GENOMIC DNA]</scope>
    <source>
        <strain evidence="11 12">W1 BHI 6</strain>
    </source>
</reference>
<evidence type="ECO:0000256" key="9">
    <source>
        <dbReference type="RuleBase" id="RU363043"/>
    </source>
</evidence>
<dbReference type="CDD" id="cd06261">
    <property type="entry name" value="TM_PBP2"/>
    <property type="match status" value="1"/>
</dbReference>
<dbReference type="PROSITE" id="PS50928">
    <property type="entry name" value="ABC_TM1"/>
    <property type="match status" value="1"/>
</dbReference>
<evidence type="ECO:0000256" key="7">
    <source>
        <dbReference type="ARBA" id="ARBA00022989"/>
    </source>
</evidence>
<sequence>MSPKLTIAYESADASPAPAANPGDRIDAMFEAAEERHRAARRMVSMLLRALVYLGALLTTAVLLFLVGYILVNGVPYLTPSLFEWEYNSTNVSLMPALVNTLLMAALSLLMAVPVGVGSAIYLVEYAPRGSRFVAVVRTTAETLQGIPSIIYGLFGMLFFVTALHWNLSLMAGACTLAIMVLPVVMRTTEEALLAVPDAYREGGFGLGAGRLRTVFRCVLPSAVPGILGGVILALGRCVGEVAALIFTAGSIAQIPNFAGEGAMAVFDSARTLAVHMYALASEGLHVNETYATAVVLLVMVVLLNLLATFAAKKMNKGGTDD</sequence>
<feature type="transmembrane region" description="Helical" evidence="9">
    <location>
        <begin position="291"/>
        <end position="312"/>
    </location>
</feature>
<feature type="domain" description="ABC transmembrane type-1" evidence="10">
    <location>
        <begin position="98"/>
        <end position="308"/>
    </location>
</feature>
<dbReference type="EMBL" id="PPTU01000011">
    <property type="protein sequence ID" value="RDB69981.1"/>
    <property type="molecule type" value="Genomic_DNA"/>
</dbReference>
<evidence type="ECO:0000256" key="8">
    <source>
        <dbReference type="ARBA" id="ARBA00023136"/>
    </source>
</evidence>
<evidence type="ECO:0000256" key="6">
    <source>
        <dbReference type="ARBA" id="ARBA00022692"/>
    </source>
</evidence>
<comment type="function">
    <text evidence="1">Part of the binding-protein-dependent transport system for phosphate; probably responsible for the translocation of the substrate across the membrane.</text>
</comment>
<dbReference type="Pfam" id="PF00528">
    <property type="entry name" value="BPD_transp_1"/>
    <property type="match status" value="1"/>
</dbReference>
<feature type="transmembrane region" description="Helical" evidence="9">
    <location>
        <begin position="215"/>
        <end position="235"/>
    </location>
</feature>
<keyword evidence="6 9" id="KW-0812">Transmembrane</keyword>
<evidence type="ECO:0000259" key="10">
    <source>
        <dbReference type="PROSITE" id="PS50928"/>
    </source>
</evidence>
<evidence type="ECO:0000256" key="2">
    <source>
        <dbReference type="ARBA" id="ARBA00004651"/>
    </source>
</evidence>
<dbReference type="GO" id="GO:0005886">
    <property type="term" value="C:plasma membrane"/>
    <property type="evidence" value="ECO:0007669"/>
    <property type="project" value="UniProtKB-SubCell"/>
</dbReference>
<feature type="transmembrane region" description="Helical" evidence="9">
    <location>
        <begin position="102"/>
        <end position="124"/>
    </location>
</feature>
<dbReference type="InterPro" id="IPR000515">
    <property type="entry name" value="MetI-like"/>
</dbReference>
<gene>
    <name evidence="11" type="primary">pstA</name>
    <name evidence="11" type="ORF">C1875_08310</name>
</gene>
<dbReference type="GO" id="GO:0005315">
    <property type="term" value="F:phosphate transmembrane transporter activity"/>
    <property type="evidence" value="ECO:0007669"/>
    <property type="project" value="InterPro"/>
</dbReference>
<feature type="transmembrane region" description="Helical" evidence="9">
    <location>
        <begin position="144"/>
        <end position="162"/>
    </location>
</feature>
<evidence type="ECO:0000256" key="3">
    <source>
        <dbReference type="ARBA" id="ARBA00007069"/>
    </source>
</evidence>
<evidence type="ECO:0000313" key="12">
    <source>
        <dbReference type="Proteomes" id="UP000253970"/>
    </source>
</evidence>
<dbReference type="SUPFAM" id="SSF161098">
    <property type="entry name" value="MetI-like"/>
    <property type="match status" value="1"/>
</dbReference>
<dbReference type="PANTHER" id="PTHR43470">
    <property type="entry name" value="PHOSPHATE TRANSPORT SYSTEM PERMEASE PROTEIN PSTA-RELATED"/>
    <property type="match status" value="1"/>
</dbReference>
<evidence type="ECO:0000256" key="4">
    <source>
        <dbReference type="ARBA" id="ARBA00022448"/>
    </source>
</evidence>
<dbReference type="GO" id="GO:0035435">
    <property type="term" value="P:phosphate ion transmembrane transport"/>
    <property type="evidence" value="ECO:0007669"/>
    <property type="project" value="InterPro"/>
</dbReference>
<organism evidence="11 12">
    <name type="scientific">Eggerthella lenta</name>
    <name type="common">Eubacterium lentum</name>
    <dbReference type="NCBI Taxonomy" id="84112"/>
    <lineage>
        <taxon>Bacteria</taxon>
        <taxon>Bacillati</taxon>
        <taxon>Actinomycetota</taxon>
        <taxon>Coriobacteriia</taxon>
        <taxon>Eggerthellales</taxon>
        <taxon>Eggerthellaceae</taxon>
        <taxon>Eggerthella</taxon>
    </lineage>
</organism>
<proteinExistence type="inferred from homology"/>